<organism evidence="1 2">
    <name type="scientific">Vermiconidia calcicola</name>
    <dbReference type="NCBI Taxonomy" id="1690605"/>
    <lineage>
        <taxon>Eukaryota</taxon>
        <taxon>Fungi</taxon>
        <taxon>Dikarya</taxon>
        <taxon>Ascomycota</taxon>
        <taxon>Pezizomycotina</taxon>
        <taxon>Dothideomycetes</taxon>
        <taxon>Dothideomycetidae</taxon>
        <taxon>Mycosphaerellales</taxon>
        <taxon>Extremaceae</taxon>
        <taxon>Vermiconidia</taxon>
    </lineage>
</organism>
<reference evidence="1" key="1">
    <citation type="submission" date="2023-07" db="EMBL/GenBank/DDBJ databases">
        <title>Black Yeasts Isolated from many extreme environments.</title>
        <authorList>
            <person name="Coleine C."/>
            <person name="Stajich J.E."/>
            <person name="Selbmann L."/>
        </authorList>
    </citation>
    <scope>NUCLEOTIDE SEQUENCE</scope>
    <source>
        <strain evidence="1">CCFEE 5714</strain>
    </source>
</reference>
<dbReference type="Proteomes" id="UP001281147">
    <property type="component" value="Unassembled WGS sequence"/>
</dbReference>
<sequence length="63" mass="6680">MATSGTSSQEEHRDQRHESVLESEAAGTWDDIEECPGCDIPFFEQGGYSSGVLNASTGSAENA</sequence>
<comment type="caution">
    <text evidence="1">The sequence shown here is derived from an EMBL/GenBank/DDBJ whole genome shotgun (WGS) entry which is preliminary data.</text>
</comment>
<keyword evidence="2" id="KW-1185">Reference proteome</keyword>
<dbReference type="EMBL" id="JAUTXU010000197">
    <property type="protein sequence ID" value="KAK3699487.1"/>
    <property type="molecule type" value="Genomic_DNA"/>
</dbReference>
<evidence type="ECO:0000313" key="1">
    <source>
        <dbReference type="EMBL" id="KAK3699487.1"/>
    </source>
</evidence>
<protein>
    <submittedName>
        <fullName evidence="1">Uncharacterized protein</fullName>
    </submittedName>
</protein>
<name>A0ACC3MNI0_9PEZI</name>
<evidence type="ECO:0000313" key="2">
    <source>
        <dbReference type="Proteomes" id="UP001281147"/>
    </source>
</evidence>
<proteinExistence type="predicted"/>
<gene>
    <name evidence="1" type="ORF">LTR37_016444</name>
</gene>
<accession>A0ACC3MNI0</accession>